<dbReference type="PRINTS" id="PR00406">
    <property type="entry name" value="CYTB5RDTASE"/>
</dbReference>
<feature type="binding site" evidence="13">
    <location>
        <position position="111"/>
    </location>
    <ligand>
        <name>FAD</name>
        <dbReference type="ChEBI" id="CHEBI:57692"/>
    </ligand>
</feature>
<name>A0A6H0XTR7_9PEZI</name>
<evidence type="ECO:0000256" key="5">
    <source>
        <dbReference type="ARBA" id="ARBA00022630"/>
    </source>
</evidence>
<keyword evidence="16" id="KW-1185">Reference proteome</keyword>
<dbReference type="PROSITE" id="PS51384">
    <property type="entry name" value="FAD_FR"/>
    <property type="match status" value="1"/>
</dbReference>
<feature type="binding site" evidence="13">
    <location>
        <position position="179"/>
    </location>
    <ligand>
        <name>FAD</name>
        <dbReference type="ChEBI" id="CHEBI:57692"/>
    </ligand>
</feature>
<dbReference type="InterPro" id="IPR039261">
    <property type="entry name" value="FNR_nucleotide-bd"/>
</dbReference>
<keyword evidence="7 13" id="KW-0274">FAD</keyword>
<feature type="binding site" evidence="13">
    <location>
        <position position="129"/>
    </location>
    <ligand>
        <name>FAD</name>
        <dbReference type="ChEBI" id="CHEBI:57692"/>
    </ligand>
</feature>
<dbReference type="Gene3D" id="2.40.30.10">
    <property type="entry name" value="Translation factors"/>
    <property type="match status" value="1"/>
</dbReference>
<dbReference type="PANTHER" id="PTHR19370:SF171">
    <property type="entry name" value="NADH-CYTOCHROME B5 REDUCTASE 2"/>
    <property type="match status" value="1"/>
</dbReference>
<keyword evidence="5 13" id="KW-0285">Flavoprotein</keyword>
<dbReference type="EMBL" id="CP051140">
    <property type="protein sequence ID" value="QIW97849.1"/>
    <property type="molecule type" value="Genomic_DNA"/>
</dbReference>
<comment type="similarity">
    <text evidence="3">Belongs to the flavoprotein pyridine nucleotide cytochrome reductase family.</text>
</comment>
<dbReference type="SUPFAM" id="SSF63380">
    <property type="entry name" value="Riboflavin synthase domain-like"/>
    <property type="match status" value="1"/>
</dbReference>
<organism evidence="15 16">
    <name type="scientific">Peltaster fructicola</name>
    <dbReference type="NCBI Taxonomy" id="286661"/>
    <lineage>
        <taxon>Eukaryota</taxon>
        <taxon>Fungi</taxon>
        <taxon>Dikarya</taxon>
        <taxon>Ascomycota</taxon>
        <taxon>Pezizomycotina</taxon>
        <taxon>Dothideomycetes</taxon>
        <taxon>Dothideomycetes incertae sedis</taxon>
        <taxon>Peltaster</taxon>
    </lineage>
</organism>
<evidence type="ECO:0000256" key="3">
    <source>
        <dbReference type="ARBA" id="ARBA00006105"/>
    </source>
</evidence>
<dbReference type="Proteomes" id="UP000503462">
    <property type="component" value="Chromosome 2"/>
</dbReference>
<dbReference type="GO" id="GO:0005741">
    <property type="term" value="C:mitochondrial outer membrane"/>
    <property type="evidence" value="ECO:0007669"/>
    <property type="project" value="UniProtKB-SubCell"/>
</dbReference>
<feature type="binding site" evidence="13">
    <location>
        <position position="110"/>
    </location>
    <ligand>
        <name>FAD</name>
        <dbReference type="ChEBI" id="CHEBI:57692"/>
    </ligand>
</feature>
<accession>A0A6H0XTR7</accession>
<dbReference type="InterPro" id="IPR008333">
    <property type="entry name" value="Cbr1-like_FAD-bd_dom"/>
</dbReference>
<evidence type="ECO:0000256" key="6">
    <source>
        <dbReference type="ARBA" id="ARBA00022787"/>
    </source>
</evidence>
<evidence type="ECO:0000256" key="1">
    <source>
        <dbReference type="ARBA" id="ARBA00001974"/>
    </source>
</evidence>
<dbReference type="PANTHER" id="PTHR19370">
    <property type="entry name" value="NADH-CYTOCHROME B5 REDUCTASE"/>
    <property type="match status" value="1"/>
</dbReference>
<sequence length="311" mass="33620">MASMLPMIRARPLLITAAIATATGTAYYATQRPLYLDAAGSKPSTKTFSFPSSMLFARQLTVTNVEQINHDTKRITFSLPGGQNEITGVPAGAAILTQHTPAGRWFPVLRPYTPVQDPASKGVLELVVKQYPNGAASTHMHSLEPGNTLTVRGPIPGYSWKASTEPRDVLFVAGGAGITPLYSLAHAIVTDETDRTRVNLLWGVNGTRDIILKQELEALEKRYPDRLKVTYLVSGPEGKADAPSLGAADKFKKGYIDQTVLAESIQRFSSFGDEKGTQVFFCGPPTMQSSITGKDGVLAKLGIDKKKTHIF</sequence>
<dbReference type="SUPFAM" id="SSF52343">
    <property type="entry name" value="Ferredoxin reductase-like, C-terminal NADP-linked domain"/>
    <property type="match status" value="1"/>
</dbReference>
<keyword evidence="6" id="KW-1000">Mitochondrion outer membrane</keyword>
<comment type="subcellular location">
    <subcellularLocation>
        <location evidence="2">Mitochondrion outer membrane</location>
        <topology evidence="2">Single-pass membrane protein</topology>
    </subcellularLocation>
</comment>
<gene>
    <name evidence="15" type="ORF">AMS68_003367</name>
</gene>
<dbReference type="AlphaFoldDB" id="A0A6H0XTR7"/>
<evidence type="ECO:0000256" key="13">
    <source>
        <dbReference type="PIRSR" id="PIRSR601834-1"/>
    </source>
</evidence>
<dbReference type="EC" id="1.6.2.2" evidence="4"/>
<dbReference type="Pfam" id="PF00970">
    <property type="entry name" value="FAD_binding_6"/>
    <property type="match status" value="1"/>
</dbReference>
<evidence type="ECO:0000256" key="2">
    <source>
        <dbReference type="ARBA" id="ARBA00004572"/>
    </source>
</evidence>
<keyword evidence="6" id="KW-0496">Mitochondrion</keyword>
<evidence type="ECO:0000313" key="15">
    <source>
        <dbReference type="EMBL" id="QIW97849.1"/>
    </source>
</evidence>
<dbReference type="Gene3D" id="3.40.50.80">
    <property type="entry name" value="Nucleotide-binding domain of ferredoxin-NADP reductase (FNR) module"/>
    <property type="match status" value="1"/>
</dbReference>
<feature type="binding site" evidence="13">
    <location>
        <position position="137"/>
    </location>
    <ligand>
        <name>FAD</name>
        <dbReference type="ChEBI" id="CHEBI:57692"/>
    </ligand>
</feature>
<feature type="domain" description="FAD-binding FR-type" evidence="14">
    <location>
        <begin position="55"/>
        <end position="161"/>
    </location>
</feature>
<dbReference type="OrthoDB" id="432685at2759"/>
<evidence type="ECO:0000256" key="12">
    <source>
        <dbReference type="ARBA" id="ARBA00041256"/>
    </source>
</evidence>
<feature type="binding site" evidence="13">
    <location>
        <position position="127"/>
    </location>
    <ligand>
        <name>FAD</name>
        <dbReference type="ChEBI" id="CHEBI:57692"/>
    </ligand>
</feature>
<dbReference type="InterPro" id="IPR017938">
    <property type="entry name" value="Riboflavin_synthase-like_b-brl"/>
</dbReference>
<comment type="function">
    <text evidence="10">May mediate the reduction of outer membrane cytochrome b5.</text>
</comment>
<evidence type="ECO:0000256" key="10">
    <source>
        <dbReference type="ARBA" id="ARBA00037464"/>
    </source>
</evidence>
<dbReference type="Pfam" id="PF00175">
    <property type="entry name" value="NAD_binding_1"/>
    <property type="match status" value="1"/>
</dbReference>
<dbReference type="InterPro" id="IPR017927">
    <property type="entry name" value="FAD-bd_FR_type"/>
</dbReference>
<evidence type="ECO:0000256" key="8">
    <source>
        <dbReference type="ARBA" id="ARBA00023002"/>
    </source>
</evidence>
<dbReference type="GO" id="GO:0090524">
    <property type="term" value="F:cytochrome-b5 reductase activity, acting on NADH"/>
    <property type="evidence" value="ECO:0007669"/>
    <property type="project" value="UniProtKB-EC"/>
</dbReference>
<evidence type="ECO:0000256" key="11">
    <source>
        <dbReference type="ARBA" id="ARBA00039435"/>
    </source>
</evidence>
<keyword evidence="9" id="KW-0472">Membrane</keyword>
<keyword evidence="8" id="KW-0560">Oxidoreductase</keyword>
<reference evidence="15 16" key="1">
    <citation type="journal article" date="2016" name="Sci. Rep.">
        <title>Peltaster fructicola genome reveals evolution from an invasive phytopathogen to an ectophytic parasite.</title>
        <authorList>
            <person name="Xu C."/>
            <person name="Chen H."/>
            <person name="Gleason M.L."/>
            <person name="Xu J.R."/>
            <person name="Liu H."/>
            <person name="Zhang R."/>
            <person name="Sun G."/>
        </authorList>
    </citation>
    <scope>NUCLEOTIDE SEQUENCE [LARGE SCALE GENOMIC DNA]</scope>
    <source>
        <strain evidence="15 16">LNHT1506</strain>
    </source>
</reference>
<dbReference type="InterPro" id="IPR001433">
    <property type="entry name" value="OxRdtase_FAD/NAD-bd"/>
</dbReference>
<proteinExistence type="inferred from homology"/>
<evidence type="ECO:0000256" key="9">
    <source>
        <dbReference type="ARBA" id="ARBA00023136"/>
    </source>
</evidence>
<feature type="binding site" evidence="13">
    <location>
        <position position="112"/>
    </location>
    <ligand>
        <name>FAD</name>
        <dbReference type="ChEBI" id="CHEBI:57692"/>
    </ligand>
</feature>
<protein>
    <recommendedName>
        <fullName evidence="11">NADH-cytochrome b5 reductase 2</fullName>
        <ecNumber evidence="4">1.6.2.2</ecNumber>
    </recommendedName>
    <alternativeName>
        <fullName evidence="12">Mitochondrial cytochrome b reductase</fullName>
    </alternativeName>
</protein>
<evidence type="ECO:0000259" key="14">
    <source>
        <dbReference type="PROSITE" id="PS51384"/>
    </source>
</evidence>
<evidence type="ECO:0000313" key="16">
    <source>
        <dbReference type="Proteomes" id="UP000503462"/>
    </source>
</evidence>
<dbReference type="CDD" id="cd06183">
    <property type="entry name" value="cyt_b5_reduct_like"/>
    <property type="match status" value="1"/>
</dbReference>
<comment type="cofactor">
    <cofactor evidence="1 13">
        <name>FAD</name>
        <dbReference type="ChEBI" id="CHEBI:57692"/>
    </cofactor>
</comment>
<evidence type="ECO:0000256" key="4">
    <source>
        <dbReference type="ARBA" id="ARBA00012011"/>
    </source>
</evidence>
<dbReference type="InterPro" id="IPR001834">
    <property type="entry name" value="CBR-like"/>
</dbReference>
<evidence type="ECO:0000256" key="7">
    <source>
        <dbReference type="ARBA" id="ARBA00022827"/>
    </source>
</evidence>